<comment type="caution">
    <text evidence="2">The sequence shown here is derived from an EMBL/GenBank/DDBJ whole genome shotgun (WGS) entry which is preliminary data.</text>
</comment>
<accession>A0AAD7GT02</accession>
<evidence type="ECO:0000313" key="2">
    <source>
        <dbReference type="EMBL" id="KAJ7704564.1"/>
    </source>
</evidence>
<dbReference type="EMBL" id="JARKIE010000010">
    <property type="protein sequence ID" value="KAJ7704564.1"/>
    <property type="molecule type" value="Genomic_DNA"/>
</dbReference>
<evidence type="ECO:0000256" key="1">
    <source>
        <dbReference type="SAM" id="MobiDB-lite"/>
    </source>
</evidence>
<reference evidence="2" key="1">
    <citation type="submission" date="2023-03" db="EMBL/GenBank/DDBJ databases">
        <title>Massive genome expansion in bonnet fungi (Mycena s.s.) driven by repeated elements and novel gene families across ecological guilds.</title>
        <authorList>
            <consortium name="Lawrence Berkeley National Laboratory"/>
            <person name="Harder C.B."/>
            <person name="Miyauchi S."/>
            <person name="Viragh M."/>
            <person name="Kuo A."/>
            <person name="Thoen E."/>
            <person name="Andreopoulos B."/>
            <person name="Lu D."/>
            <person name="Skrede I."/>
            <person name="Drula E."/>
            <person name="Henrissat B."/>
            <person name="Morin E."/>
            <person name="Kohler A."/>
            <person name="Barry K."/>
            <person name="LaButti K."/>
            <person name="Morin E."/>
            <person name="Salamov A."/>
            <person name="Lipzen A."/>
            <person name="Mereny Z."/>
            <person name="Hegedus B."/>
            <person name="Baldrian P."/>
            <person name="Stursova M."/>
            <person name="Weitz H."/>
            <person name="Taylor A."/>
            <person name="Grigoriev I.V."/>
            <person name="Nagy L.G."/>
            <person name="Martin F."/>
            <person name="Kauserud H."/>
        </authorList>
    </citation>
    <scope>NUCLEOTIDE SEQUENCE</scope>
    <source>
        <strain evidence="2">CBHHK067</strain>
    </source>
</reference>
<organism evidence="2 3">
    <name type="scientific">Mycena rosella</name>
    <name type="common">Pink bonnet</name>
    <name type="synonym">Agaricus rosellus</name>
    <dbReference type="NCBI Taxonomy" id="1033263"/>
    <lineage>
        <taxon>Eukaryota</taxon>
        <taxon>Fungi</taxon>
        <taxon>Dikarya</taxon>
        <taxon>Basidiomycota</taxon>
        <taxon>Agaricomycotina</taxon>
        <taxon>Agaricomycetes</taxon>
        <taxon>Agaricomycetidae</taxon>
        <taxon>Agaricales</taxon>
        <taxon>Marasmiineae</taxon>
        <taxon>Mycenaceae</taxon>
        <taxon>Mycena</taxon>
    </lineage>
</organism>
<name>A0AAD7GT02_MYCRO</name>
<feature type="region of interest" description="Disordered" evidence="1">
    <location>
        <begin position="214"/>
        <end position="234"/>
    </location>
</feature>
<sequence length="234" mass="25578">MAPQNDFVDIFATRFLSTDITNANHLLFNHRQATIQCVSTEMFQLVALTPDAQPLLISAAIVRLYADYNIALATGSVMPTMVPVYYTDFAAFMNEHDASGFGWAYIHDADRTIAWTDALVVACPEAYYVRNHEISEAYLPPGPDENRQNCYHKERMSLKRLRQNGHTVGSKESMEQFVRRHQALHDAAERATAAAAAAEAAAADNAAAVAALAKANSPTNAIAGSSKGPDEMEE</sequence>
<keyword evidence="3" id="KW-1185">Reference proteome</keyword>
<gene>
    <name evidence="2" type="ORF">B0H17DRAFT_1193769</name>
</gene>
<dbReference type="AlphaFoldDB" id="A0AAD7GT02"/>
<proteinExistence type="predicted"/>
<evidence type="ECO:0000313" key="3">
    <source>
        <dbReference type="Proteomes" id="UP001221757"/>
    </source>
</evidence>
<protein>
    <submittedName>
        <fullName evidence="2">Uncharacterized protein</fullName>
    </submittedName>
</protein>
<dbReference type="Proteomes" id="UP001221757">
    <property type="component" value="Unassembled WGS sequence"/>
</dbReference>